<comment type="caution">
    <text evidence="4">The sequence shown here is derived from an EMBL/GenBank/DDBJ whole genome shotgun (WGS) entry which is preliminary data.</text>
</comment>
<dbReference type="GO" id="GO:0046677">
    <property type="term" value="P:response to antibiotic"/>
    <property type="evidence" value="ECO:0007669"/>
    <property type="project" value="InterPro"/>
</dbReference>
<protein>
    <recommendedName>
        <fullName evidence="6">PbsX family transcriptional regulator</fullName>
    </recommendedName>
</protein>
<dbReference type="SUPFAM" id="SSF56601">
    <property type="entry name" value="beta-lactamase/transpeptidase-like"/>
    <property type="match status" value="1"/>
</dbReference>
<accession>A0A1Q4V8Z4</accession>
<proteinExistence type="predicted"/>
<organism evidence="4 5">
    <name type="scientific">Streptomyces uncialis</name>
    <dbReference type="NCBI Taxonomy" id="1048205"/>
    <lineage>
        <taxon>Bacteria</taxon>
        <taxon>Bacillati</taxon>
        <taxon>Actinomycetota</taxon>
        <taxon>Actinomycetes</taxon>
        <taxon>Kitasatosporales</taxon>
        <taxon>Streptomycetaceae</taxon>
        <taxon>Streptomyces</taxon>
    </lineage>
</organism>
<evidence type="ECO:0008006" key="6">
    <source>
        <dbReference type="Google" id="ProtNLM"/>
    </source>
</evidence>
<dbReference type="AlphaFoldDB" id="A0A1Q4V8Z4"/>
<dbReference type="Proteomes" id="UP000186455">
    <property type="component" value="Unassembled WGS sequence"/>
</dbReference>
<evidence type="ECO:0000313" key="5">
    <source>
        <dbReference type="Proteomes" id="UP000186455"/>
    </source>
</evidence>
<evidence type="ECO:0000256" key="1">
    <source>
        <dbReference type="SAM" id="MobiDB-lite"/>
    </source>
</evidence>
<dbReference type="PANTHER" id="PTHR30627:SF24">
    <property type="entry name" value="PENICILLIN-BINDING PROTEIN 4B"/>
    <property type="match status" value="1"/>
</dbReference>
<gene>
    <name evidence="4" type="ORF">AB852_16145</name>
</gene>
<dbReference type="EMBL" id="LFBV01000003">
    <property type="protein sequence ID" value="OKH94322.1"/>
    <property type="molecule type" value="Genomic_DNA"/>
</dbReference>
<reference evidence="4 5" key="1">
    <citation type="submission" date="2015-06" db="EMBL/GenBank/DDBJ databases">
        <title>Cloning and characterization of the uncialamcin biosynthetic gene cluster.</title>
        <authorList>
            <person name="Yan X."/>
            <person name="Huang T."/>
            <person name="Ge H."/>
            <person name="Shen B."/>
        </authorList>
    </citation>
    <scope>NUCLEOTIDE SEQUENCE [LARGE SCALE GENOMIC DNA]</scope>
    <source>
        <strain evidence="4 5">DCA2648</strain>
    </source>
</reference>
<dbReference type="Pfam" id="PF00905">
    <property type="entry name" value="Transpeptidase"/>
    <property type="match status" value="1"/>
</dbReference>
<dbReference type="InterPro" id="IPR001460">
    <property type="entry name" value="PCN-bd_Tpept"/>
</dbReference>
<dbReference type="GO" id="GO:0071972">
    <property type="term" value="F:peptidoglycan L,D-transpeptidase activity"/>
    <property type="evidence" value="ECO:0007669"/>
    <property type="project" value="TreeGrafter"/>
</dbReference>
<dbReference type="InterPro" id="IPR007887">
    <property type="entry name" value="MecA_N"/>
</dbReference>
<name>A0A1Q4V8Z4_9ACTN</name>
<keyword evidence="5" id="KW-1185">Reference proteome</keyword>
<dbReference type="STRING" id="1048205.AB852_16145"/>
<feature type="domain" description="Penicillin-binding protein transpeptidase" evidence="2">
    <location>
        <begin position="239"/>
        <end position="511"/>
    </location>
</feature>
<evidence type="ECO:0000313" key="4">
    <source>
        <dbReference type="EMBL" id="OKH94322.1"/>
    </source>
</evidence>
<dbReference type="GO" id="GO:0008658">
    <property type="term" value="F:penicillin binding"/>
    <property type="evidence" value="ECO:0007669"/>
    <property type="project" value="InterPro"/>
</dbReference>
<evidence type="ECO:0000259" key="3">
    <source>
        <dbReference type="Pfam" id="PF05223"/>
    </source>
</evidence>
<sequence>MLPVAVALVVLAGGGTAAWSLLGGDDGKPDARTAAVDGFLDAWARGDADRAGAHTDRPAAASARLTKLAEDLPARKVSLVRGAPTDQGGHRFRATFRLPGGGTWAYDSSAPVVRADGRWVVRWSPAVLHPRLTEGSELALRPDTGNRGELRAADGSPLGGLAPALVGSPGKSGLQYRYDKRLAGRPADSVAIVGTSTGRTLATLHTAEGRRGEPVRTTLDPAVQRAAEGALKGLDKNAAVVAVRPSTGEILAAADNPPTGANRSLRGRYAAGSDFKVITAAALIGKGVRGDTPVPCPRYERVNGQRFENQDLFALPAGSTFREGFARSCNTGIIGLRDRLDDDSLSEAAGWFGIGPEWNAGTTTYDGSVPRTTGENDKAAAMIGQGRVEASPLVMASVAATVKDGTFRQPVLVPDAAGKRAKATAPLPAGTAAELRSLMRAVVTEGSGEALRGLPGEPGAKTGTAEFGTDSPPRTHAWFIGYQGDLAFSVLIEDGGSGGADAGPVAAEFLEAVAAGG</sequence>
<feature type="domain" description="NTF2-like N-terminal transpeptidase" evidence="3">
    <location>
        <begin position="34"/>
        <end position="135"/>
    </location>
</feature>
<dbReference type="Pfam" id="PF05223">
    <property type="entry name" value="MecA_N"/>
    <property type="match status" value="1"/>
</dbReference>
<dbReference type="InterPro" id="IPR012338">
    <property type="entry name" value="Beta-lactam/transpept-like"/>
</dbReference>
<dbReference type="GO" id="GO:0071555">
    <property type="term" value="P:cell wall organization"/>
    <property type="evidence" value="ECO:0007669"/>
    <property type="project" value="TreeGrafter"/>
</dbReference>
<dbReference type="Gene3D" id="3.40.710.10">
    <property type="entry name" value="DD-peptidase/beta-lactamase superfamily"/>
    <property type="match status" value="1"/>
</dbReference>
<evidence type="ECO:0000259" key="2">
    <source>
        <dbReference type="Pfam" id="PF00905"/>
    </source>
</evidence>
<feature type="region of interest" description="Disordered" evidence="1">
    <location>
        <begin position="449"/>
        <end position="472"/>
    </location>
</feature>
<dbReference type="PANTHER" id="PTHR30627">
    <property type="entry name" value="PEPTIDOGLYCAN D,D-TRANSPEPTIDASE"/>
    <property type="match status" value="1"/>
</dbReference>
<dbReference type="GO" id="GO:0005886">
    <property type="term" value="C:plasma membrane"/>
    <property type="evidence" value="ECO:0007669"/>
    <property type="project" value="TreeGrafter"/>
</dbReference>
<dbReference type="InterPro" id="IPR050515">
    <property type="entry name" value="Beta-lactam/transpept"/>
</dbReference>